<accession>A0ABX5FUZ6</accession>
<dbReference type="GeneID" id="95749806"/>
<dbReference type="RefSeq" id="WP_106833632.1">
    <property type="nucleotide sequence ID" value="NZ_JARMEW010000039.1"/>
</dbReference>
<proteinExistence type="predicted"/>
<name>A0ABX5FUZ6_9BACL</name>
<evidence type="ECO:0000313" key="2">
    <source>
        <dbReference type="Proteomes" id="UP000241645"/>
    </source>
</evidence>
<dbReference type="Proteomes" id="UP000241645">
    <property type="component" value="Unassembled WGS sequence"/>
</dbReference>
<keyword evidence="2" id="KW-1185">Reference proteome</keyword>
<dbReference type="EMBL" id="PXZO01000008">
    <property type="protein sequence ID" value="PSK13056.1"/>
    <property type="molecule type" value="Genomic_DNA"/>
</dbReference>
<comment type="caution">
    <text evidence="1">The sequence shown here is derived from an EMBL/GenBank/DDBJ whole genome shotgun (WGS) entry which is preliminary data.</text>
</comment>
<evidence type="ECO:0000313" key="1">
    <source>
        <dbReference type="EMBL" id="PSK13056.1"/>
    </source>
</evidence>
<sequence length="164" mass="18946">MISDLNKLTCVEQLIEKLTKKELVHVSHIDLAEMDASLYEYINHLNDSIALFPTDYNSVISGVIRFKEGYFITLGMLFWKDSSRTEKFKEGTFLFYKRDSSNSIDDCVHITNSTETPELMDRLFYACCSNEKPEPLNKDSHLEHAIRYGQAYGEIKTILKNCLT</sequence>
<protein>
    <submittedName>
        <fullName evidence="1">Uncharacterized protein</fullName>
    </submittedName>
</protein>
<gene>
    <name evidence="1" type="ORF">C7R92_06595</name>
</gene>
<reference evidence="1 2" key="1">
    <citation type="submission" date="2018-03" db="EMBL/GenBank/DDBJ databases">
        <title>Brevisbacillus phylogenomics.</title>
        <authorList>
            <person name="Dunlap C."/>
        </authorList>
    </citation>
    <scope>NUCLEOTIDE SEQUENCE [LARGE SCALE GENOMIC DNA]</scope>
    <source>
        <strain evidence="1 2">NRRL B-41110</strain>
    </source>
</reference>
<organism evidence="1 2">
    <name type="scientific">Brevibacillus porteri</name>
    <dbReference type="NCBI Taxonomy" id="2126350"/>
    <lineage>
        <taxon>Bacteria</taxon>
        <taxon>Bacillati</taxon>
        <taxon>Bacillota</taxon>
        <taxon>Bacilli</taxon>
        <taxon>Bacillales</taxon>
        <taxon>Paenibacillaceae</taxon>
        <taxon>Brevibacillus</taxon>
    </lineage>
</organism>